<dbReference type="AlphaFoldDB" id="A0A1H6CG75"/>
<dbReference type="GO" id="GO:0016747">
    <property type="term" value="F:acyltransferase activity, transferring groups other than amino-acyl groups"/>
    <property type="evidence" value="ECO:0007669"/>
    <property type="project" value="InterPro"/>
</dbReference>
<evidence type="ECO:0000313" key="3">
    <source>
        <dbReference type="Proteomes" id="UP000236731"/>
    </source>
</evidence>
<dbReference type="Proteomes" id="UP000236731">
    <property type="component" value="Unassembled WGS sequence"/>
</dbReference>
<proteinExistence type="predicted"/>
<dbReference type="InterPro" id="IPR000182">
    <property type="entry name" value="GNAT_dom"/>
</dbReference>
<dbReference type="SUPFAM" id="SSF55729">
    <property type="entry name" value="Acyl-CoA N-acyltransferases (Nat)"/>
    <property type="match status" value="1"/>
</dbReference>
<name>A0A1H6CG75_9SPHI</name>
<evidence type="ECO:0000313" key="2">
    <source>
        <dbReference type="EMBL" id="SEG71888.1"/>
    </source>
</evidence>
<evidence type="ECO:0000259" key="1">
    <source>
        <dbReference type="PROSITE" id="PS51186"/>
    </source>
</evidence>
<dbReference type="Pfam" id="PF13302">
    <property type="entry name" value="Acetyltransf_3"/>
    <property type="match status" value="1"/>
</dbReference>
<dbReference type="OrthoDB" id="9811523at2"/>
<dbReference type="PROSITE" id="PS51186">
    <property type="entry name" value="GNAT"/>
    <property type="match status" value="1"/>
</dbReference>
<protein>
    <submittedName>
        <fullName evidence="2">Protein N-acetyltransferase, RimJ/RimL family</fullName>
    </submittedName>
</protein>
<gene>
    <name evidence="2" type="ORF">SAMN05421877_11555</name>
</gene>
<feature type="domain" description="N-acetyltransferase" evidence="1">
    <location>
        <begin position="5"/>
        <end position="158"/>
    </location>
</feature>
<dbReference type="EMBL" id="FNUT01000015">
    <property type="protein sequence ID" value="SEG71888.1"/>
    <property type="molecule type" value="Genomic_DNA"/>
</dbReference>
<sequence length="158" mass="18055">METKTVLRPTVIADLDHFYTFQLDQEAAHLAAFMPKDYRDKIAFISKYTKLLAKPTVHMCTILVENQIVGSISKFELNGNAEITYWIDRHFWGRGIGGTALQTFLQLEPMRPIIGRVAFDNVRSQKVLEHGGFQKIGTDKGFASARQKEIEEYIYQLG</sequence>
<keyword evidence="2" id="KW-0808">Transferase</keyword>
<organism evidence="2 3">
    <name type="scientific">Sphingobacterium lactis</name>
    <dbReference type="NCBI Taxonomy" id="797291"/>
    <lineage>
        <taxon>Bacteria</taxon>
        <taxon>Pseudomonadati</taxon>
        <taxon>Bacteroidota</taxon>
        <taxon>Sphingobacteriia</taxon>
        <taxon>Sphingobacteriales</taxon>
        <taxon>Sphingobacteriaceae</taxon>
        <taxon>Sphingobacterium</taxon>
    </lineage>
</organism>
<accession>A0A1H6CG75</accession>
<dbReference type="RefSeq" id="WP_103907756.1">
    <property type="nucleotide sequence ID" value="NZ_CP049246.1"/>
</dbReference>
<dbReference type="PANTHER" id="PTHR43328:SF1">
    <property type="entry name" value="N-ACETYLTRANSFERASE DOMAIN-CONTAINING PROTEIN"/>
    <property type="match status" value="1"/>
</dbReference>
<keyword evidence="3" id="KW-1185">Reference proteome</keyword>
<reference evidence="3" key="1">
    <citation type="submission" date="2016-10" db="EMBL/GenBank/DDBJ databases">
        <authorList>
            <person name="Varghese N."/>
            <person name="Submissions S."/>
        </authorList>
    </citation>
    <scope>NUCLEOTIDE SEQUENCE [LARGE SCALE GENOMIC DNA]</scope>
    <source>
        <strain evidence="3">DSM 22361</strain>
    </source>
</reference>
<dbReference type="InterPro" id="IPR016181">
    <property type="entry name" value="Acyl_CoA_acyltransferase"/>
</dbReference>
<dbReference type="PANTHER" id="PTHR43328">
    <property type="entry name" value="ACETYLTRANSFERASE-RELATED"/>
    <property type="match status" value="1"/>
</dbReference>
<dbReference type="Gene3D" id="3.40.630.30">
    <property type="match status" value="1"/>
</dbReference>